<protein>
    <submittedName>
        <fullName evidence="2">DUF262 domain-containing protein</fullName>
    </submittedName>
</protein>
<proteinExistence type="predicted"/>
<evidence type="ECO:0000313" key="2">
    <source>
        <dbReference type="EMBL" id="MFE8701144.1"/>
    </source>
</evidence>
<dbReference type="EMBL" id="JBIACK010000004">
    <property type="protein sequence ID" value="MFE8701144.1"/>
    <property type="molecule type" value="Genomic_DNA"/>
</dbReference>
<name>A0ABW6KAA4_9BACI</name>
<comment type="caution">
    <text evidence="2">The sequence shown here is derived from an EMBL/GenBank/DDBJ whole genome shotgun (WGS) entry which is preliminary data.</text>
</comment>
<evidence type="ECO:0000259" key="1">
    <source>
        <dbReference type="Pfam" id="PF03235"/>
    </source>
</evidence>
<gene>
    <name evidence="2" type="ORF">ACFYKX_11115</name>
</gene>
<dbReference type="InterPro" id="IPR004919">
    <property type="entry name" value="GmrSD_N"/>
</dbReference>
<sequence>MPTFDVSELPQFGKIPQMTREAGYQVHVSLRYLEDHLKRAFEEDRLELNPDFQRGHVWTEEQQIAYVEYVFRGGRSGRDFYFNHPGWMKDWVGEYVCVDGLQRLTALRRFLANEIPIFGYKREAFEDKVPNMVTIVWHVNNLKTRAEVLQWYYEMNAGSTPHTKEELERVKKMWKDAKEKGL</sequence>
<dbReference type="Pfam" id="PF03235">
    <property type="entry name" value="GmrSD_N"/>
    <property type="match status" value="1"/>
</dbReference>
<evidence type="ECO:0000313" key="3">
    <source>
        <dbReference type="Proteomes" id="UP001601059"/>
    </source>
</evidence>
<keyword evidence="3" id="KW-1185">Reference proteome</keyword>
<dbReference type="Proteomes" id="UP001601059">
    <property type="component" value="Unassembled WGS sequence"/>
</dbReference>
<dbReference type="PANTHER" id="PTHR39639">
    <property type="entry name" value="CHROMOSOME 16, WHOLE GENOME SHOTGUN SEQUENCE"/>
    <property type="match status" value="1"/>
</dbReference>
<feature type="domain" description="GmrSD restriction endonucleases N-terminal" evidence="1">
    <location>
        <begin position="41"/>
        <end position="113"/>
    </location>
</feature>
<dbReference type="RefSeq" id="WP_389361002.1">
    <property type="nucleotide sequence ID" value="NZ_JBIACK010000004.1"/>
</dbReference>
<accession>A0ABW6KAA4</accession>
<reference evidence="2 3" key="1">
    <citation type="submission" date="2024-08" db="EMBL/GenBank/DDBJ databases">
        <title>Two novel Cytobacillus novel species.</title>
        <authorList>
            <person name="Liu G."/>
        </authorList>
    </citation>
    <scope>NUCLEOTIDE SEQUENCE [LARGE SCALE GENOMIC DNA]</scope>
    <source>
        <strain evidence="2 3">FJAT-54145</strain>
    </source>
</reference>
<dbReference type="PANTHER" id="PTHR39639:SF1">
    <property type="entry name" value="DUF262 DOMAIN-CONTAINING PROTEIN"/>
    <property type="match status" value="1"/>
</dbReference>
<organism evidence="2 3">
    <name type="scientific">Cytobacillus spartinae</name>
    <dbReference type="NCBI Taxonomy" id="3299023"/>
    <lineage>
        <taxon>Bacteria</taxon>
        <taxon>Bacillati</taxon>
        <taxon>Bacillota</taxon>
        <taxon>Bacilli</taxon>
        <taxon>Bacillales</taxon>
        <taxon>Bacillaceae</taxon>
        <taxon>Cytobacillus</taxon>
    </lineage>
</organism>